<keyword evidence="3" id="KW-1185">Reference proteome</keyword>
<dbReference type="AlphaFoldDB" id="A0A176VX87"/>
<accession>A0A176VX87</accession>
<evidence type="ECO:0000313" key="2">
    <source>
        <dbReference type="EMBL" id="OAE24506.1"/>
    </source>
</evidence>
<feature type="compositionally biased region" description="Gly residues" evidence="1">
    <location>
        <begin position="1"/>
        <end position="15"/>
    </location>
</feature>
<sequence>MSITQGGVGTSGGASGSITDDTSGAGIISGAVSIASSSTSGETTSVPSFNPILEFFKRLRKNYQGVRTEKLRSLQEFERKTVLAFGGLLQPLKEGIEIVSPNSLSLERARSTGSEGTPHPKTSEELIKELTLSDEVLEQVVAQVGGTVVDATDIALLSPPVEEVRPEEETKTSEEEPKELVVSFSDFLQDSVVPLLKYFNGKREKYVVSKEARFYVQLVRNRTKLKRAIAVKREWDSATKLAREGAANLATECAAVKTTL</sequence>
<gene>
    <name evidence="2" type="ORF">AXG93_2194s1000</name>
</gene>
<reference evidence="2" key="1">
    <citation type="submission" date="2016-03" db="EMBL/GenBank/DDBJ databases">
        <title>Mechanisms controlling the formation of the plant cell surface in tip-growing cells are functionally conserved among land plants.</title>
        <authorList>
            <person name="Honkanen S."/>
            <person name="Jones V.A."/>
            <person name="Morieri G."/>
            <person name="Champion C."/>
            <person name="Hetherington A.J."/>
            <person name="Kelly S."/>
            <person name="Saint-Marcoux D."/>
            <person name="Proust H."/>
            <person name="Prescott H."/>
            <person name="Dolan L."/>
        </authorList>
    </citation>
    <scope>NUCLEOTIDE SEQUENCE [LARGE SCALE GENOMIC DNA]</scope>
    <source>
        <tissue evidence="2">Whole gametophyte</tissue>
    </source>
</reference>
<organism evidence="2 3">
    <name type="scientific">Marchantia polymorpha subsp. ruderalis</name>
    <dbReference type="NCBI Taxonomy" id="1480154"/>
    <lineage>
        <taxon>Eukaryota</taxon>
        <taxon>Viridiplantae</taxon>
        <taxon>Streptophyta</taxon>
        <taxon>Embryophyta</taxon>
        <taxon>Marchantiophyta</taxon>
        <taxon>Marchantiopsida</taxon>
        <taxon>Marchantiidae</taxon>
        <taxon>Marchantiales</taxon>
        <taxon>Marchantiaceae</taxon>
        <taxon>Marchantia</taxon>
    </lineage>
</organism>
<feature type="region of interest" description="Disordered" evidence="1">
    <location>
        <begin position="1"/>
        <end position="20"/>
    </location>
</feature>
<evidence type="ECO:0000256" key="1">
    <source>
        <dbReference type="SAM" id="MobiDB-lite"/>
    </source>
</evidence>
<evidence type="ECO:0000313" key="3">
    <source>
        <dbReference type="Proteomes" id="UP000077202"/>
    </source>
</evidence>
<dbReference type="Proteomes" id="UP000077202">
    <property type="component" value="Unassembled WGS sequence"/>
</dbReference>
<proteinExistence type="predicted"/>
<name>A0A176VX87_MARPO</name>
<comment type="caution">
    <text evidence="2">The sequence shown here is derived from an EMBL/GenBank/DDBJ whole genome shotgun (WGS) entry which is preliminary data.</text>
</comment>
<dbReference type="EMBL" id="LVLJ01002586">
    <property type="protein sequence ID" value="OAE24506.1"/>
    <property type="molecule type" value="Genomic_DNA"/>
</dbReference>
<protein>
    <submittedName>
        <fullName evidence="2">Uncharacterized protein</fullName>
    </submittedName>
</protein>